<evidence type="ECO:0000256" key="3">
    <source>
        <dbReference type="ARBA" id="ARBA00022679"/>
    </source>
</evidence>
<evidence type="ECO:0000313" key="7">
    <source>
        <dbReference type="EMBL" id="QDG54100.1"/>
    </source>
</evidence>
<dbReference type="PANTHER" id="PTHR13693">
    <property type="entry name" value="CLASS II AMINOTRANSFERASE/8-AMINO-7-OXONONANOATE SYNTHASE"/>
    <property type="match status" value="1"/>
</dbReference>
<dbReference type="InterPro" id="IPR001917">
    <property type="entry name" value="Aminotrans_II_pyridoxalP_BS"/>
</dbReference>
<name>A0A4Y6Q0T4_PERCE</name>
<evidence type="ECO:0000256" key="1">
    <source>
        <dbReference type="ARBA" id="ARBA00001933"/>
    </source>
</evidence>
<dbReference type="EMBL" id="CP041186">
    <property type="protein sequence ID" value="QDG54100.1"/>
    <property type="molecule type" value="Genomic_DNA"/>
</dbReference>
<evidence type="ECO:0000256" key="5">
    <source>
        <dbReference type="RuleBase" id="RU003693"/>
    </source>
</evidence>
<dbReference type="GO" id="GO:0030170">
    <property type="term" value="F:pyridoxal phosphate binding"/>
    <property type="evidence" value="ECO:0007669"/>
    <property type="project" value="InterPro"/>
</dbReference>
<keyword evidence="3" id="KW-0808">Transferase</keyword>
<dbReference type="Gene3D" id="3.40.640.10">
    <property type="entry name" value="Type I PLP-dependent aspartate aminotransferase-like (Major domain)"/>
    <property type="match status" value="1"/>
</dbReference>
<sequence length="382" mass="40737">MSVWNEWLDASLDKLAEHELLRTLDAVEPVDAVHVRADGRRLTLFSSNDYLGLSAHPKVRQAAADAAEQGGLGPRGSALVCGYTTAHEALERELAELKGCEAGLLFPTGFAANLAVVSSLGGSGVAIFSDSLNHASIIDGCRLARRRGATLEVYPHGDMAALEEMLANSEASRKLIVTDSVFSMDGDLAPLDRLAELKAEHDALLVVDEAHGTLVFGEHGGGVAEHFGVEDAVDVHVGTLSKAVGALGGFAATSQKFRQWIFNRGRAFVFSTAQAVPVVEAARAAIRVARDEPEIRRRLWERIAQLGDRLGRELTSPIVPIVLGDEARALAASDHLLDEGFHVIAIRPPTVPPGTSRLRVALSAAHAPEDIDRLADTLEAIT</sequence>
<dbReference type="InterPro" id="IPR015422">
    <property type="entry name" value="PyrdxlP-dep_Trfase_small"/>
</dbReference>
<dbReference type="OrthoDB" id="9807157at2"/>
<keyword evidence="8" id="KW-1185">Reference proteome</keyword>
<evidence type="ECO:0000259" key="6">
    <source>
        <dbReference type="Pfam" id="PF00155"/>
    </source>
</evidence>
<dbReference type="InterPro" id="IPR015421">
    <property type="entry name" value="PyrdxlP-dep_Trfase_major"/>
</dbReference>
<keyword evidence="4 5" id="KW-0663">Pyridoxal phosphate</keyword>
<dbReference type="AlphaFoldDB" id="A0A4Y6Q0T4"/>
<accession>A0A4Y6Q0T4</accession>
<dbReference type="InterPro" id="IPR015424">
    <property type="entry name" value="PyrdxlP-dep_Trfase"/>
</dbReference>
<dbReference type="Gene3D" id="3.90.1150.10">
    <property type="entry name" value="Aspartate Aminotransferase, domain 1"/>
    <property type="match status" value="1"/>
</dbReference>
<dbReference type="PANTHER" id="PTHR13693:SF77">
    <property type="entry name" value="8-AMINO-7-OXONONANOATE SYNTHASE"/>
    <property type="match status" value="1"/>
</dbReference>
<reference evidence="7 8" key="1">
    <citation type="submission" date="2019-06" db="EMBL/GenBank/DDBJ databases">
        <title>Persicimonas caeni gen. nov., sp. nov., a predatory bacterium isolated from solar saltern.</title>
        <authorList>
            <person name="Wang S."/>
        </authorList>
    </citation>
    <scope>NUCLEOTIDE SEQUENCE [LARGE SCALE GENOMIC DNA]</scope>
    <source>
        <strain evidence="7 8">YN101</strain>
    </source>
</reference>
<dbReference type="CDD" id="cd06454">
    <property type="entry name" value="KBL_like"/>
    <property type="match status" value="1"/>
</dbReference>
<evidence type="ECO:0000313" key="8">
    <source>
        <dbReference type="Proteomes" id="UP000315995"/>
    </source>
</evidence>
<protein>
    <submittedName>
        <fullName evidence="7">8-amino-7-oxononanoate synthase</fullName>
    </submittedName>
</protein>
<feature type="domain" description="Aminotransferase class I/classII large" evidence="6">
    <location>
        <begin position="43"/>
        <end position="378"/>
    </location>
</feature>
<proteinExistence type="inferred from homology"/>
<evidence type="ECO:0000256" key="2">
    <source>
        <dbReference type="ARBA" id="ARBA00010008"/>
    </source>
</evidence>
<evidence type="ECO:0000256" key="4">
    <source>
        <dbReference type="ARBA" id="ARBA00022898"/>
    </source>
</evidence>
<dbReference type="GO" id="GO:0009102">
    <property type="term" value="P:biotin biosynthetic process"/>
    <property type="evidence" value="ECO:0007669"/>
    <property type="project" value="TreeGrafter"/>
</dbReference>
<comment type="cofactor">
    <cofactor evidence="1 5">
        <name>pyridoxal 5'-phosphate</name>
        <dbReference type="ChEBI" id="CHEBI:597326"/>
    </cofactor>
</comment>
<dbReference type="InterPro" id="IPR050087">
    <property type="entry name" value="AON_synthase_class-II"/>
</dbReference>
<dbReference type="RefSeq" id="WP_141200545.1">
    <property type="nucleotide sequence ID" value="NZ_CP041186.1"/>
</dbReference>
<dbReference type="Proteomes" id="UP000315995">
    <property type="component" value="Chromosome"/>
</dbReference>
<organism evidence="7 8">
    <name type="scientific">Persicimonas caeni</name>
    <dbReference type="NCBI Taxonomy" id="2292766"/>
    <lineage>
        <taxon>Bacteria</taxon>
        <taxon>Deltaproteobacteria</taxon>
        <taxon>Bradymonadales</taxon>
        <taxon>Bradymonadaceae</taxon>
        <taxon>Persicimonas</taxon>
    </lineage>
</organism>
<comment type="similarity">
    <text evidence="2">Belongs to the class-II pyridoxal-phosphate-dependent aminotransferase family. BioF subfamily.</text>
</comment>
<dbReference type="PROSITE" id="PS00599">
    <property type="entry name" value="AA_TRANSFER_CLASS_2"/>
    <property type="match status" value="1"/>
</dbReference>
<dbReference type="Pfam" id="PF00155">
    <property type="entry name" value="Aminotran_1_2"/>
    <property type="match status" value="1"/>
</dbReference>
<gene>
    <name evidence="7" type="ORF">FIV42_26170</name>
</gene>
<dbReference type="SUPFAM" id="SSF53383">
    <property type="entry name" value="PLP-dependent transferases"/>
    <property type="match status" value="1"/>
</dbReference>
<accession>A0A5B8YCN1</accession>
<dbReference type="GO" id="GO:0016740">
    <property type="term" value="F:transferase activity"/>
    <property type="evidence" value="ECO:0007669"/>
    <property type="project" value="UniProtKB-KW"/>
</dbReference>
<dbReference type="InterPro" id="IPR004839">
    <property type="entry name" value="Aminotransferase_I/II_large"/>
</dbReference>